<organism evidence="1 2">
    <name type="scientific">Rubus argutus</name>
    <name type="common">Southern blackberry</name>
    <dbReference type="NCBI Taxonomy" id="59490"/>
    <lineage>
        <taxon>Eukaryota</taxon>
        <taxon>Viridiplantae</taxon>
        <taxon>Streptophyta</taxon>
        <taxon>Embryophyta</taxon>
        <taxon>Tracheophyta</taxon>
        <taxon>Spermatophyta</taxon>
        <taxon>Magnoliopsida</taxon>
        <taxon>eudicotyledons</taxon>
        <taxon>Gunneridae</taxon>
        <taxon>Pentapetalae</taxon>
        <taxon>rosids</taxon>
        <taxon>fabids</taxon>
        <taxon>Rosales</taxon>
        <taxon>Rosaceae</taxon>
        <taxon>Rosoideae</taxon>
        <taxon>Rosoideae incertae sedis</taxon>
        <taxon>Rubus</taxon>
    </lineage>
</organism>
<accession>A0AAW1XAD7</accession>
<proteinExistence type="predicted"/>
<comment type="caution">
    <text evidence="1">The sequence shown here is derived from an EMBL/GenBank/DDBJ whole genome shotgun (WGS) entry which is preliminary data.</text>
</comment>
<protein>
    <submittedName>
        <fullName evidence="1">Uncharacterized protein</fullName>
    </submittedName>
</protein>
<keyword evidence="2" id="KW-1185">Reference proteome</keyword>
<evidence type="ECO:0000313" key="1">
    <source>
        <dbReference type="EMBL" id="KAK9933484.1"/>
    </source>
</evidence>
<sequence>MKSSRAVKPSRVRVGAELEEVNAERGGFGGKKTMRDTLKNSGWHSVTELTLPPYMWSDDGIDGLLYFGLWTSADDDGGGVTSGCCAGAVMMSFSSENSIRVFGFLGKP</sequence>
<dbReference type="EMBL" id="JBEDUW010000004">
    <property type="protein sequence ID" value="KAK9933484.1"/>
    <property type="molecule type" value="Genomic_DNA"/>
</dbReference>
<evidence type="ECO:0000313" key="2">
    <source>
        <dbReference type="Proteomes" id="UP001457282"/>
    </source>
</evidence>
<gene>
    <name evidence="1" type="ORF">M0R45_020681</name>
</gene>
<reference evidence="1 2" key="1">
    <citation type="journal article" date="2023" name="G3 (Bethesda)">
        <title>A chromosome-length genome assembly and annotation of blackberry (Rubus argutus, cv. 'Hillquist').</title>
        <authorList>
            <person name="Bruna T."/>
            <person name="Aryal R."/>
            <person name="Dudchenko O."/>
            <person name="Sargent D.J."/>
            <person name="Mead D."/>
            <person name="Buti M."/>
            <person name="Cavallini A."/>
            <person name="Hytonen T."/>
            <person name="Andres J."/>
            <person name="Pham M."/>
            <person name="Weisz D."/>
            <person name="Mascagni F."/>
            <person name="Usai G."/>
            <person name="Natali L."/>
            <person name="Bassil N."/>
            <person name="Fernandez G.E."/>
            <person name="Lomsadze A."/>
            <person name="Armour M."/>
            <person name="Olukolu B."/>
            <person name="Poorten T."/>
            <person name="Britton C."/>
            <person name="Davik J."/>
            <person name="Ashrafi H."/>
            <person name="Aiden E.L."/>
            <person name="Borodovsky M."/>
            <person name="Worthington M."/>
        </authorList>
    </citation>
    <scope>NUCLEOTIDE SEQUENCE [LARGE SCALE GENOMIC DNA]</scope>
    <source>
        <strain evidence="1">PI 553951</strain>
    </source>
</reference>
<dbReference type="AlphaFoldDB" id="A0AAW1XAD7"/>
<dbReference type="Proteomes" id="UP001457282">
    <property type="component" value="Unassembled WGS sequence"/>
</dbReference>
<name>A0AAW1XAD7_RUBAR</name>